<organism evidence="12 13">
    <name type="scientific">Candidatus Faeciplasma pullistercoris</name>
    <dbReference type="NCBI Taxonomy" id="2840800"/>
    <lineage>
        <taxon>Bacteria</taxon>
        <taxon>Bacillati</taxon>
        <taxon>Bacillota</taxon>
        <taxon>Clostridia</taxon>
        <taxon>Eubacteriales</taxon>
        <taxon>Oscillospiraceae</taxon>
        <taxon>Oscillospiraceae incertae sedis</taxon>
        <taxon>Candidatus Faeciplasma</taxon>
    </lineage>
</organism>
<dbReference type="PANTHER" id="PTHR43386:SF24">
    <property type="entry name" value="OLIGOPEPTIDE TRANSPORT SYSTEM PERMEASE PROTEIN AMID"/>
    <property type="match status" value="1"/>
</dbReference>
<dbReference type="GO" id="GO:0015833">
    <property type="term" value="P:peptide transport"/>
    <property type="evidence" value="ECO:0007669"/>
    <property type="project" value="UniProtKB-KW"/>
</dbReference>
<reference evidence="12" key="2">
    <citation type="journal article" date="2021" name="PeerJ">
        <title>Extensive microbial diversity within the chicken gut microbiome revealed by metagenomics and culture.</title>
        <authorList>
            <person name="Gilroy R."/>
            <person name="Ravi A."/>
            <person name="Getino M."/>
            <person name="Pursley I."/>
            <person name="Horton D.L."/>
            <person name="Alikhan N.F."/>
            <person name="Baker D."/>
            <person name="Gharbi K."/>
            <person name="Hall N."/>
            <person name="Watson M."/>
            <person name="Adriaenssens E.M."/>
            <person name="Foster-Nyarko E."/>
            <person name="Jarju S."/>
            <person name="Secka A."/>
            <person name="Antonio M."/>
            <person name="Oren A."/>
            <person name="Chaudhuri R.R."/>
            <person name="La Ragione R."/>
            <person name="Hildebrand F."/>
            <person name="Pallen M.J."/>
        </authorList>
    </citation>
    <scope>NUCLEOTIDE SEQUENCE</scope>
    <source>
        <strain evidence="12">CHK33-4379</strain>
    </source>
</reference>
<evidence type="ECO:0000259" key="11">
    <source>
        <dbReference type="PROSITE" id="PS50928"/>
    </source>
</evidence>
<evidence type="ECO:0000256" key="4">
    <source>
        <dbReference type="ARBA" id="ARBA00022692"/>
    </source>
</evidence>
<accession>A0A9D1GUU7</accession>
<dbReference type="EMBL" id="DVLL01000020">
    <property type="protein sequence ID" value="HIT59163.1"/>
    <property type="molecule type" value="Genomic_DNA"/>
</dbReference>
<evidence type="ECO:0000256" key="2">
    <source>
        <dbReference type="ARBA" id="ARBA00022448"/>
    </source>
</evidence>
<evidence type="ECO:0000256" key="9">
    <source>
        <dbReference type="ARBA" id="ARBA00024202"/>
    </source>
</evidence>
<name>A0A9D1GUU7_9FIRM</name>
<dbReference type="Pfam" id="PF12911">
    <property type="entry name" value="OppC_N"/>
    <property type="match status" value="1"/>
</dbReference>
<evidence type="ECO:0000313" key="13">
    <source>
        <dbReference type="Proteomes" id="UP000824136"/>
    </source>
</evidence>
<dbReference type="PROSITE" id="PS50928">
    <property type="entry name" value="ABC_TM1"/>
    <property type="match status" value="1"/>
</dbReference>
<keyword evidence="5" id="KW-0571">Peptide transport</keyword>
<sequence length="508" mass="56732">MEYEHIPKEMFEFAHLDAKIHDAKFETKARGYFADAMIRFKKSKAAVAGAWIIIALFVFSILSPIISPYSITDQDKFYVNSGPFIREIADLDIGLFDGANTKTSVNDIQLAYWKGIAVETGMDPLIKILDTYETVSMYRGQEKISYTYKVSTNKYYEQGVMYRVLSYEEFEAIQDWQDETGIQVIYPYVMPEDIQGISDRANIWYQVSDSRGTPVYDENGDFIPAYSTNSAVEGAPYDSIRVPGDDGSYIYSIRKSGAVQVRMCYYNYYQYVNGHEPFYIFGTNSMGMDLFLAIGIGSRFSIIFAIIVSAINLTIGAIYGAIQGYYGGYIDLIMDRISDILSGVPFIVVAVLFQLHLAQKVGIVPSFLFAFVLTGWIGMAALTRKQFYRFKGQEFVMAARTLGASDWRLMFKHIFPNSLGTIVTSCALVIPSVISSETSLTYLGIVNISAFAGTSIGTLLSQGQTSISSSPHAMFFPALYFALLLIAFNLFGNGLRDAFNPSTRGVED</sequence>
<proteinExistence type="inferred from homology"/>
<evidence type="ECO:0000256" key="10">
    <source>
        <dbReference type="RuleBase" id="RU363032"/>
    </source>
</evidence>
<evidence type="ECO:0000256" key="7">
    <source>
        <dbReference type="ARBA" id="ARBA00022989"/>
    </source>
</evidence>
<dbReference type="InterPro" id="IPR050366">
    <property type="entry name" value="BP-dependent_transpt_permease"/>
</dbReference>
<dbReference type="GO" id="GO:0005886">
    <property type="term" value="C:plasma membrane"/>
    <property type="evidence" value="ECO:0007669"/>
    <property type="project" value="UniProtKB-SubCell"/>
</dbReference>
<dbReference type="AlphaFoldDB" id="A0A9D1GUU7"/>
<evidence type="ECO:0000256" key="6">
    <source>
        <dbReference type="ARBA" id="ARBA00022927"/>
    </source>
</evidence>
<comment type="similarity">
    <text evidence="9">Belongs to the binding-protein-dependent transport system permease family. OppBC subfamily.</text>
</comment>
<protein>
    <submittedName>
        <fullName evidence="12">ABC transporter permease</fullName>
    </submittedName>
</protein>
<dbReference type="PANTHER" id="PTHR43386">
    <property type="entry name" value="OLIGOPEPTIDE TRANSPORT SYSTEM PERMEASE PROTEIN APPC"/>
    <property type="match status" value="1"/>
</dbReference>
<feature type="transmembrane region" description="Helical" evidence="10">
    <location>
        <begin position="340"/>
        <end position="357"/>
    </location>
</feature>
<dbReference type="SUPFAM" id="SSF161098">
    <property type="entry name" value="MetI-like"/>
    <property type="match status" value="1"/>
</dbReference>
<feature type="transmembrane region" description="Helical" evidence="10">
    <location>
        <begin position="473"/>
        <end position="492"/>
    </location>
</feature>
<dbReference type="CDD" id="cd06261">
    <property type="entry name" value="TM_PBP2"/>
    <property type="match status" value="1"/>
</dbReference>
<evidence type="ECO:0000313" key="12">
    <source>
        <dbReference type="EMBL" id="HIT59163.1"/>
    </source>
</evidence>
<feature type="transmembrane region" description="Helical" evidence="10">
    <location>
        <begin position="440"/>
        <end position="461"/>
    </location>
</feature>
<keyword evidence="8 10" id="KW-0472">Membrane</keyword>
<dbReference type="GO" id="GO:0055085">
    <property type="term" value="P:transmembrane transport"/>
    <property type="evidence" value="ECO:0007669"/>
    <property type="project" value="InterPro"/>
</dbReference>
<keyword evidence="4 10" id="KW-0812">Transmembrane</keyword>
<evidence type="ECO:0000256" key="1">
    <source>
        <dbReference type="ARBA" id="ARBA00004651"/>
    </source>
</evidence>
<keyword evidence="3" id="KW-1003">Cell membrane</keyword>
<feature type="transmembrane region" description="Helical" evidence="10">
    <location>
        <begin position="45"/>
        <end position="66"/>
    </location>
</feature>
<feature type="transmembrane region" description="Helical" evidence="10">
    <location>
        <begin position="363"/>
        <end position="382"/>
    </location>
</feature>
<feature type="transmembrane region" description="Helical" evidence="10">
    <location>
        <begin position="290"/>
        <end position="319"/>
    </location>
</feature>
<dbReference type="InterPro" id="IPR035906">
    <property type="entry name" value="MetI-like_sf"/>
</dbReference>
<evidence type="ECO:0000256" key="5">
    <source>
        <dbReference type="ARBA" id="ARBA00022856"/>
    </source>
</evidence>
<keyword evidence="2 10" id="KW-0813">Transport</keyword>
<gene>
    <name evidence="12" type="ORF">IAC39_05600</name>
</gene>
<dbReference type="Pfam" id="PF00528">
    <property type="entry name" value="BPD_transp_1"/>
    <property type="match status" value="1"/>
</dbReference>
<dbReference type="Proteomes" id="UP000824136">
    <property type="component" value="Unassembled WGS sequence"/>
</dbReference>
<keyword evidence="6" id="KW-0653">Protein transport</keyword>
<reference evidence="12" key="1">
    <citation type="submission" date="2020-10" db="EMBL/GenBank/DDBJ databases">
        <authorList>
            <person name="Gilroy R."/>
        </authorList>
    </citation>
    <scope>NUCLEOTIDE SEQUENCE</scope>
    <source>
        <strain evidence="12">CHK33-4379</strain>
    </source>
</reference>
<feature type="transmembrane region" description="Helical" evidence="10">
    <location>
        <begin position="414"/>
        <end position="434"/>
    </location>
</feature>
<evidence type="ECO:0000256" key="8">
    <source>
        <dbReference type="ARBA" id="ARBA00023136"/>
    </source>
</evidence>
<dbReference type="GO" id="GO:0015031">
    <property type="term" value="P:protein transport"/>
    <property type="evidence" value="ECO:0007669"/>
    <property type="project" value="UniProtKB-KW"/>
</dbReference>
<comment type="subcellular location">
    <subcellularLocation>
        <location evidence="1 10">Cell membrane</location>
        <topology evidence="1 10">Multi-pass membrane protein</topology>
    </subcellularLocation>
</comment>
<dbReference type="InterPro" id="IPR000515">
    <property type="entry name" value="MetI-like"/>
</dbReference>
<evidence type="ECO:0000256" key="3">
    <source>
        <dbReference type="ARBA" id="ARBA00022475"/>
    </source>
</evidence>
<dbReference type="Gene3D" id="1.10.3720.10">
    <property type="entry name" value="MetI-like"/>
    <property type="match status" value="1"/>
</dbReference>
<keyword evidence="7 10" id="KW-1133">Transmembrane helix</keyword>
<comment type="caution">
    <text evidence="12">The sequence shown here is derived from an EMBL/GenBank/DDBJ whole genome shotgun (WGS) entry which is preliminary data.</text>
</comment>
<dbReference type="InterPro" id="IPR025966">
    <property type="entry name" value="OppC_N"/>
</dbReference>
<feature type="domain" description="ABC transmembrane type-1" evidence="11">
    <location>
        <begin position="298"/>
        <end position="492"/>
    </location>
</feature>